<evidence type="ECO:0000313" key="3">
    <source>
        <dbReference type="EMBL" id="ORM52562.1"/>
    </source>
</evidence>
<dbReference type="PROSITE" id="PS51186">
    <property type="entry name" value="GNAT"/>
    <property type="match status" value="1"/>
</dbReference>
<dbReference type="Gene3D" id="3.40.630.30">
    <property type="match status" value="1"/>
</dbReference>
<dbReference type="InterPro" id="IPR050769">
    <property type="entry name" value="NAT_camello-type"/>
</dbReference>
<dbReference type="GO" id="GO:0008080">
    <property type="term" value="F:N-acetyltransferase activity"/>
    <property type="evidence" value="ECO:0007669"/>
    <property type="project" value="InterPro"/>
</dbReference>
<dbReference type="CDD" id="cd04301">
    <property type="entry name" value="NAT_SF"/>
    <property type="match status" value="1"/>
</dbReference>
<protein>
    <submittedName>
        <fullName evidence="3">GNAT family N-acetyltransferase</fullName>
    </submittedName>
</protein>
<feature type="domain" description="N-acetyltransferase" evidence="2">
    <location>
        <begin position="6"/>
        <end position="153"/>
    </location>
</feature>
<dbReference type="Proteomes" id="UP000193933">
    <property type="component" value="Unassembled WGS sequence"/>
</dbReference>
<dbReference type="AlphaFoldDB" id="A0A1X1BVJ9"/>
<dbReference type="PANTHER" id="PTHR13947">
    <property type="entry name" value="GNAT FAMILY N-ACETYLTRANSFERASE"/>
    <property type="match status" value="1"/>
</dbReference>
<proteinExistence type="predicted"/>
<dbReference type="PANTHER" id="PTHR13947:SF37">
    <property type="entry name" value="LD18367P"/>
    <property type="match status" value="1"/>
</dbReference>
<dbReference type="EMBL" id="MLFN01000029">
    <property type="protein sequence ID" value="ORM52562.1"/>
    <property type="molecule type" value="Genomic_DNA"/>
</dbReference>
<sequence length="154" mass="17406">METGVIEIVPLSAVPHFADQITEWQWRAFGEPDSRDFFASIVASSLSGSDFPMTFVAVEAGNAIGTVGFWRCDLISRQDLFPWLAALYVDTPARGKGVSEALQQRVIQHAQAQGYSQLWLWSTFSGYYERFGWQPQGEALDYPDKRVMLYSRDV</sequence>
<dbReference type="InterPro" id="IPR000182">
    <property type="entry name" value="GNAT_dom"/>
</dbReference>
<reference evidence="3 4" key="1">
    <citation type="journal article" date="2017" name="Antonie Van Leeuwenhoek">
        <title>Phylogenomic resolution of the bacterial genus Pantoea and its relationship with Erwinia and Tatumella.</title>
        <authorList>
            <person name="Palmer M."/>
            <person name="Steenkamp E.T."/>
            <person name="Coetzee M.P."/>
            <person name="Chan W.Y."/>
            <person name="van Zyl E."/>
            <person name="De Maayer P."/>
            <person name="Coutinho T.A."/>
            <person name="Blom J."/>
            <person name="Smits T.H."/>
            <person name="Duffy B."/>
            <person name="Venter S.N."/>
        </authorList>
    </citation>
    <scope>NUCLEOTIDE SEQUENCE [LARGE SCALE GENOMIC DNA]</scope>
    <source>
        <strain evidence="3 4">LMG 24534</strain>
    </source>
</reference>
<comment type="caution">
    <text evidence="3">The sequence shown here is derived from an EMBL/GenBank/DDBJ whole genome shotgun (WGS) entry which is preliminary data.</text>
</comment>
<dbReference type="InterPro" id="IPR016181">
    <property type="entry name" value="Acyl_CoA_acyltransferase"/>
</dbReference>
<dbReference type="SUPFAM" id="SSF55729">
    <property type="entry name" value="Acyl-CoA N-acyltransferases (Nat)"/>
    <property type="match status" value="1"/>
</dbReference>
<evidence type="ECO:0000313" key="4">
    <source>
        <dbReference type="Proteomes" id="UP000193933"/>
    </source>
</evidence>
<dbReference type="Pfam" id="PF00583">
    <property type="entry name" value="Acetyltransf_1"/>
    <property type="match status" value="1"/>
</dbReference>
<evidence type="ECO:0000256" key="1">
    <source>
        <dbReference type="ARBA" id="ARBA00022679"/>
    </source>
</evidence>
<gene>
    <name evidence="3" type="ORF">HA41_11340</name>
</gene>
<dbReference type="STRING" id="472705.GCA_001743465_04367"/>
<evidence type="ECO:0000259" key="2">
    <source>
        <dbReference type="PROSITE" id="PS51186"/>
    </source>
</evidence>
<keyword evidence="4" id="KW-1185">Reference proteome</keyword>
<keyword evidence="1 3" id="KW-0808">Transferase</keyword>
<dbReference type="RefSeq" id="WP_094120930.1">
    <property type="nucleotide sequence ID" value="NZ_MLFN01000029.1"/>
</dbReference>
<name>A0A1X1BVJ9_9GAMM</name>
<accession>A0A1X1BVJ9</accession>
<dbReference type="OrthoDB" id="9789053at2"/>
<organism evidence="3 4">
    <name type="scientific">Pantoea conspicua</name>
    <dbReference type="NCBI Taxonomy" id="472705"/>
    <lineage>
        <taxon>Bacteria</taxon>
        <taxon>Pseudomonadati</taxon>
        <taxon>Pseudomonadota</taxon>
        <taxon>Gammaproteobacteria</taxon>
        <taxon>Enterobacterales</taxon>
        <taxon>Erwiniaceae</taxon>
        <taxon>Pantoea</taxon>
    </lineage>
</organism>